<gene>
    <name evidence="8" type="ORF">RD792_012997</name>
</gene>
<keyword evidence="4" id="KW-0862">Zinc</keyword>
<sequence>VCYQQDLWPPDKNRLGPPLDPPTYGVKTVKILHAEPLYPLKRNFARGVLAVFEWLECTTDSNLNDSCGFSCHIECALLRERNEDGSYCCARCNRISFLIRSWKKQLIIAKDCHLVKEFCYRILLSFRLLNGSSKYKELHKLVEEIKGHLEEEFNSPLHEYEAGKREIVNRLSSARKLQHQLLPNAIENADKLLSANSNLIPICDVDPQNFTVTELGSGSGSGFKVNNTLIDLSVPLVPDLNKVPNEFLATKKSGLDDNFEKIVNTICCLEREGHIREVFRKKFLTWFSLKAGDQGRRIVFAFQQAMADTPTSLADQLIDTFSDVIFN</sequence>
<evidence type="ECO:0000256" key="2">
    <source>
        <dbReference type="ARBA" id="ARBA00022723"/>
    </source>
</evidence>
<evidence type="ECO:0000256" key="5">
    <source>
        <dbReference type="ARBA" id="ARBA00023242"/>
    </source>
</evidence>
<evidence type="ECO:0000313" key="9">
    <source>
        <dbReference type="Proteomes" id="UP001291926"/>
    </source>
</evidence>
<dbReference type="Pfam" id="PF23380">
    <property type="entry name" value="VIN3_C"/>
    <property type="match status" value="1"/>
</dbReference>
<comment type="subcellular location">
    <subcellularLocation>
        <location evidence="1">Nucleus</location>
    </subcellularLocation>
</comment>
<reference evidence="8 9" key="1">
    <citation type="journal article" date="2023" name="bioRxiv">
        <title>Genome report: Whole genome sequence and annotation of Penstemon davidsonii.</title>
        <authorList>
            <person name="Ostevik K.L."/>
            <person name="Alabady M."/>
            <person name="Zhang M."/>
            <person name="Rausher M.D."/>
        </authorList>
    </citation>
    <scope>NUCLEOTIDE SEQUENCE [LARGE SCALE GENOMIC DNA]</scope>
    <source>
        <strain evidence="8">DNT005</strain>
        <tissue evidence="8">Whole leaf</tissue>
    </source>
</reference>
<proteinExistence type="predicted"/>
<dbReference type="InterPro" id="IPR032881">
    <property type="entry name" value="Oberon-like_PHD"/>
</dbReference>
<evidence type="ECO:0000256" key="3">
    <source>
        <dbReference type="ARBA" id="ARBA00022771"/>
    </source>
</evidence>
<dbReference type="Pfam" id="PF07227">
    <property type="entry name" value="PHD_Oberon"/>
    <property type="match status" value="1"/>
</dbReference>
<feature type="domain" description="VIN3-like C-terminal" evidence="7">
    <location>
        <begin position="256"/>
        <end position="326"/>
    </location>
</feature>
<name>A0ABR0CSS8_9LAMI</name>
<comment type="caution">
    <text evidence="8">The sequence shown here is derived from an EMBL/GenBank/DDBJ whole genome shotgun (WGS) entry which is preliminary data.</text>
</comment>
<feature type="non-terminal residue" evidence="8">
    <location>
        <position position="1"/>
    </location>
</feature>
<keyword evidence="9" id="KW-1185">Reference proteome</keyword>
<evidence type="ECO:0000313" key="8">
    <source>
        <dbReference type="EMBL" id="KAK4479945.1"/>
    </source>
</evidence>
<organism evidence="8 9">
    <name type="scientific">Penstemon davidsonii</name>
    <dbReference type="NCBI Taxonomy" id="160366"/>
    <lineage>
        <taxon>Eukaryota</taxon>
        <taxon>Viridiplantae</taxon>
        <taxon>Streptophyta</taxon>
        <taxon>Embryophyta</taxon>
        <taxon>Tracheophyta</taxon>
        <taxon>Spermatophyta</taxon>
        <taxon>Magnoliopsida</taxon>
        <taxon>eudicotyledons</taxon>
        <taxon>Gunneridae</taxon>
        <taxon>Pentapetalae</taxon>
        <taxon>asterids</taxon>
        <taxon>lamiids</taxon>
        <taxon>Lamiales</taxon>
        <taxon>Plantaginaceae</taxon>
        <taxon>Cheloneae</taxon>
        <taxon>Penstemon</taxon>
    </lineage>
</organism>
<evidence type="ECO:0000259" key="7">
    <source>
        <dbReference type="Pfam" id="PF23380"/>
    </source>
</evidence>
<keyword evidence="5" id="KW-0539">Nucleus</keyword>
<dbReference type="PANTHER" id="PTHR46286:SF1">
    <property type="entry name" value="VIN3-LIKE PROTEIN 1"/>
    <property type="match status" value="1"/>
</dbReference>
<feature type="domain" description="Oberon-like PHD finger" evidence="6">
    <location>
        <begin position="52"/>
        <end position="126"/>
    </location>
</feature>
<dbReference type="PANTHER" id="PTHR46286">
    <property type="entry name" value="VIN3-LIKE PROTEIN 2-RELATED"/>
    <property type="match status" value="1"/>
</dbReference>
<keyword evidence="3" id="KW-0863">Zinc-finger</keyword>
<protein>
    <submittedName>
        <fullName evidence="8">Uncharacterized protein</fullName>
    </submittedName>
</protein>
<dbReference type="EMBL" id="JAYDYQ010002686">
    <property type="protein sequence ID" value="KAK4479945.1"/>
    <property type="molecule type" value="Genomic_DNA"/>
</dbReference>
<evidence type="ECO:0000259" key="6">
    <source>
        <dbReference type="Pfam" id="PF07227"/>
    </source>
</evidence>
<accession>A0ABR0CSS8</accession>
<keyword evidence="2" id="KW-0479">Metal-binding</keyword>
<dbReference type="InterPro" id="IPR044514">
    <property type="entry name" value="VIN3-like"/>
</dbReference>
<evidence type="ECO:0000256" key="1">
    <source>
        <dbReference type="ARBA" id="ARBA00004123"/>
    </source>
</evidence>
<dbReference type="InterPro" id="IPR056990">
    <property type="entry name" value="VIN3-like_C"/>
</dbReference>
<dbReference type="Proteomes" id="UP001291926">
    <property type="component" value="Unassembled WGS sequence"/>
</dbReference>
<evidence type="ECO:0000256" key="4">
    <source>
        <dbReference type="ARBA" id="ARBA00022833"/>
    </source>
</evidence>